<reference evidence="7" key="1">
    <citation type="submission" date="2021-04" db="EMBL/GenBank/DDBJ databases">
        <title>Genomic insights into ecological role and evolution of a novel Thermoplasmata order Candidatus Sysuiplasmatales.</title>
        <authorList>
            <person name="Yuan Y."/>
        </authorList>
    </citation>
    <scope>NUCLEOTIDE SEQUENCE</scope>
    <source>
        <strain evidence="8">TUT19-bin139</strain>
        <strain evidence="7">YP2-bin.285</strain>
    </source>
</reference>
<keyword evidence="5 6" id="KW-0472">Membrane</keyword>
<proteinExistence type="predicted"/>
<feature type="transmembrane region" description="Helical" evidence="6">
    <location>
        <begin position="15"/>
        <end position="34"/>
    </location>
</feature>
<dbReference type="EMBL" id="JAHEAC010000096">
    <property type="protein sequence ID" value="MBX8644753.1"/>
    <property type="molecule type" value="Genomic_DNA"/>
</dbReference>
<dbReference type="Pfam" id="PF01040">
    <property type="entry name" value="UbiA"/>
    <property type="match status" value="1"/>
</dbReference>
<dbReference type="PANTHER" id="PTHR13929">
    <property type="entry name" value="1,4-DIHYDROXY-2-NAPHTHOATE OCTAPRENYLTRANSFERASE"/>
    <property type="match status" value="1"/>
</dbReference>
<dbReference type="GO" id="GO:0004659">
    <property type="term" value="F:prenyltransferase activity"/>
    <property type="evidence" value="ECO:0007669"/>
    <property type="project" value="InterPro"/>
</dbReference>
<organism evidence="7 9">
    <name type="scientific">Candidatus Sysuiplasma superficiale</name>
    <dbReference type="NCBI Taxonomy" id="2823368"/>
    <lineage>
        <taxon>Archaea</taxon>
        <taxon>Methanobacteriati</taxon>
        <taxon>Thermoplasmatota</taxon>
        <taxon>Thermoplasmata</taxon>
        <taxon>Candidatus Sysuiplasmatales</taxon>
        <taxon>Candidatus Sysuiplasmataceae</taxon>
        <taxon>Candidatus Sysuiplasma</taxon>
    </lineage>
</organism>
<accession>A0A8J8CAJ4</accession>
<protein>
    <submittedName>
        <fullName evidence="7">Prenyltransferase</fullName>
    </submittedName>
</protein>
<dbReference type="GO" id="GO:0005886">
    <property type="term" value="C:plasma membrane"/>
    <property type="evidence" value="ECO:0007669"/>
    <property type="project" value="UniProtKB-SubCell"/>
</dbReference>
<evidence type="ECO:0000313" key="9">
    <source>
        <dbReference type="Proteomes" id="UP000716004"/>
    </source>
</evidence>
<dbReference type="AlphaFoldDB" id="A0A8J8CAJ4"/>
<evidence type="ECO:0000256" key="3">
    <source>
        <dbReference type="ARBA" id="ARBA00022692"/>
    </source>
</evidence>
<feature type="transmembrane region" description="Helical" evidence="6">
    <location>
        <begin position="175"/>
        <end position="195"/>
    </location>
</feature>
<feature type="transmembrane region" description="Helical" evidence="6">
    <location>
        <begin position="151"/>
        <end position="169"/>
    </location>
</feature>
<dbReference type="CDD" id="cd13962">
    <property type="entry name" value="PT_UbiA_UBIAD1"/>
    <property type="match status" value="1"/>
</dbReference>
<dbReference type="GO" id="GO:0042371">
    <property type="term" value="P:vitamin K biosynthetic process"/>
    <property type="evidence" value="ECO:0007669"/>
    <property type="project" value="TreeGrafter"/>
</dbReference>
<dbReference type="Proteomes" id="UP000750197">
    <property type="component" value="Unassembled WGS sequence"/>
</dbReference>
<evidence type="ECO:0000313" key="8">
    <source>
        <dbReference type="EMBL" id="MBX8644753.1"/>
    </source>
</evidence>
<feature type="transmembrane region" description="Helical" evidence="6">
    <location>
        <begin position="239"/>
        <end position="259"/>
    </location>
</feature>
<evidence type="ECO:0000313" key="7">
    <source>
        <dbReference type="EMBL" id="MBX8631184.1"/>
    </source>
</evidence>
<feature type="transmembrane region" description="Helical" evidence="6">
    <location>
        <begin position="279"/>
        <end position="298"/>
    </location>
</feature>
<dbReference type="EMBL" id="JAGVSJ010000002">
    <property type="protein sequence ID" value="MBX8631184.1"/>
    <property type="molecule type" value="Genomic_DNA"/>
</dbReference>
<evidence type="ECO:0000256" key="6">
    <source>
        <dbReference type="SAM" id="Phobius"/>
    </source>
</evidence>
<dbReference type="GO" id="GO:0009234">
    <property type="term" value="P:menaquinone biosynthetic process"/>
    <property type="evidence" value="ECO:0007669"/>
    <property type="project" value="TreeGrafter"/>
</dbReference>
<feature type="transmembrane region" description="Helical" evidence="6">
    <location>
        <begin position="121"/>
        <end position="139"/>
    </location>
</feature>
<keyword evidence="2" id="KW-0808">Transferase</keyword>
<dbReference type="InterPro" id="IPR026046">
    <property type="entry name" value="UBIAD1"/>
</dbReference>
<dbReference type="Proteomes" id="UP000716004">
    <property type="component" value="Unassembled WGS sequence"/>
</dbReference>
<comment type="subcellular location">
    <subcellularLocation>
        <location evidence="1">Cell membrane</location>
        <topology evidence="1">Multi-pass membrane protein</topology>
    </subcellularLocation>
</comment>
<evidence type="ECO:0000256" key="4">
    <source>
        <dbReference type="ARBA" id="ARBA00022989"/>
    </source>
</evidence>
<evidence type="ECO:0000256" key="1">
    <source>
        <dbReference type="ARBA" id="ARBA00004651"/>
    </source>
</evidence>
<feature type="transmembrane region" description="Helical" evidence="6">
    <location>
        <begin position="216"/>
        <end position="233"/>
    </location>
</feature>
<keyword evidence="4 6" id="KW-1133">Transmembrane helix</keyword>
<gene>
    <name evidence="7" type="ORF">J9259_01485</name>
    <name evidence="8" type="ORF">KIY12_08550</name>
</gene>
<dbReference type="InterPro" id="IPR000537">
    <property type="entry name" value="UbiA_prenyltransferase"/>
</dbReference>
<keyword evidence="3 6" id="KW-0812">Transmembrane</keyword>
<feature type="transmembrane region" description="Helical" evidence="6">
    <location>
        <begin position="95"/>
        <end position="115"/>
    </location>
</feature>
<dbReference type="PANTHER" id="PTHR13929:SF0">
    <property type="entry name" value="UBIA PRENYLTRANSFERASE DOMAIN-CONTAINING PROTEIN 1"/>
    <property type="match status" value="1"/>
</dbReference>
<evidence type="ECO:0000256" key="5">
    <source>
        <dbReference type="ARBA" id="ARBA00023136"/>
    </source>
</evidence>
<evidence type="ECO:0000256" key="2">
    <source>
        <dbReference type="ARBA" id="ARBA00022679"/>
    </source>
</evidence>
<name>A0A8J8CAJ4_9ARCH</name>
<feature type="transmembrane region" description="Helical" evidence="6">
    <location>
        <begin position="40"/>
        <end position="60"/>
    </location>
</feature>
<comment type="caution">
    <text evidence="7">The sequence shown here is derived from an EMBL/GenBank/DDBJ whole genome shotgun (WGS) entry which is preliminary data.</text>
</comment>
<sequence length="300" mass="32604">MSRISTFIKGLRLPMYWASGGPVLLTASLALFRSAMLRPFLFLLGSAALLIFEVGVNIMAEIADSAEMVMITQEETWIPTGPFLVKYGGRTAERLAAYGAFTLAVAGLTGLYLAAVTGITVILLIGLSGLLLTYLYAFPPFELGLRGLGEPVAFFSFGPLPMFALYFLASGKLSILPVIISIPTALWVTAIRYAHHLPDTGMRRGQRYLRSHSLRVRYAGKVLTSLMAAAVFFTALLYFYVGIYVLLPAIAAGALSIFISGRIRRLPGDATSISRQTKYFLLLQFVSTVFLSVSLLIAHG</sequence>